<accession>A0A1G9V7D6</accession>
<evidence type="ECO:0000256" key="6">
    <source>
        <dbReference type="SAM" id="Phobius"/>
    </source>
</evidence>
<dbReference type="AlphaFoldDB" id="A0A1G9V7D6"/>
<name>A0A1G9V7D6_9SPHI</name>
<dbReference type="InterPro" id="IPR036909">
    <property type="entry name" value="Cyt_c-like_dom_sf"/>
</dbReference>
<dbReference type="OrthoDB" id="9779283at2"/>
<dbReference type="STRING" id="990371.SAMN05421813_11955"/>
<keyword evidence="6" id="KW-1133">Transmembrane helix</keyword>
<feature type="compositionally biased region" description="Basic and acidic residues" evidence="5">
    <location>
        <begin position="343"/>
        <end position="362"/>
    </location>
</feature>
<evidence type="ECO:0000256" key="4">
    <source>
        <dbReference type="PROSITE-ProRule" id="PRU00433"/>
    </source>
</evidence>
<feature type="domain" description="Cytochrome c" evidence="7">
    <location>
        <begin position="211"/>
        <end position="301"/>
    </location>
</feature>
<keyword evidence="2 4" id="KW-0479">Metal-binding</keyword>
<dbReference type="EMBL" id="FNHH01000019">
    <property type="protein sequence ID" value="SDM67977.1"/>
    <property type="molecule type" value="Genomic_DNA"/>
</dbReference>
<evidence type="ECO:0000259" key="7">
    <source>
        <dbReference type="PROSITE" id="PS51007"/>
    </source>
</evidence>
<reference evidence="9" key="1">
    <citation type="submission" date="2016-10" db="EMBL/GenBank/DDBJ databases">
        <authorList>
            <person name="Varghese N."/>
            <person name="Submissions S."/>
        </authorList>
    </citation>
    <scope>NUCLEOTIDE SEQUENCE [LARGE SCALE GENOMIC DNA]</scope>
    <source>
        <strain evidence="9">DSM 24536</strain>
    </source>
</reference>
<organism evidence="8 9">
    <name type="scientific">Daejeonella rubra</name>
    <dbReference type="NCBI Taxonomy" id="990371"/>
    <lineage>
        <taxon>Bacteria</taxon>
        <taxon>Pseudomonadati</taxon>
        <taxon>Bacteroidota</taxon>
        <taxon>Sphingobacteriia</taxon>
        <taxon>Sphingobacteriales</taxon>
        <taxon>Sphingobacteriaceae</taxon>
        <taxon>Daejeonella</taxon>
    </lineage>
</organism>
<dbReference type="Pfam" id="PF21342">
    <property type="entry name" value="SoxA-TsdA_cyt-c"/>
    <property type="match status" value="1"/>
</dbReference>
<dbReference type="Proteomes" id="UP000199226">
    <property type="component" value="Unassembled WGS sequence"/>
</dbReference>
<dbReference type="InterPro" id="IPR009056">
    <property type="entry name" value="Cyt_c-like_dom"/>
</dbReference>
<keyword evidence="6" id="KW-0812">Transmembrane</keyword>
<gene>
    <name evidence="8" type="ORF">SAMN05421813_11955</name>
</gene>
<dbReference type="RefSeq" id="WP_090705512.1">
    <property type="nucleotide sequence ID" value="NZ_FNHH01000019.1"/>
</dbReference>
<dbReference type="PANTHER" id="PTHR35008:SF9">
    <property type="entry name" value="CYTOCHROME C DOMAIN-CONTAINING PROTEIN"/>
    <property type="match status" value="1"/>
</dbReference>
<evidence type="ECO:0000256" key="3">
    <source>
        <dbReference type="ARBA" id="ARBA00023004"/>
    </source>
</evidence>
<sequence>MSEKQDDRNILNDLFSVINKLILVMVLLIVFMVALPLGYYISNLPKRPKVVLEDAPAVLAEVKKIVQEYWIAPDVSTISDPTEKETVEYGRELIAHTSKYLGPNGSVMQISNGMNCQNCHLQAGTAVFANNYGSVASLYPKFRARSGAVENVEKRVNDCFERSLNGSALDDNSKEMKAIVAYINYLGTNVKKGEKAAGSGFKDLAFLDRAADPINGKAVYAGKCVSCHQPDGSGLLNPDKSEYTFPPLWGKNSYNDGAGLYRISNFAKYVKYNMPIGATHENPQLSDEEAWDIAAFVNSQARPHINVPKDWPDKSKKPIDHPFGPFADTFTEKQHKYGPFKPIAEEQKKREAAAALANEKKI</sequence>
<dbReference type="Gene3D" id="1.10.760.10">
    <property type="entry name" value="Cytochrome c-like domain"/>
    <property type="match status" value="2"/>
</dbReference>
<dbReference type="PROSITE" id="PS51007">
    <property type="entry name" value="CYTC"/>
    <property type="match status" value="1"/>
</dbReference>
<proteinExistence type="predicted"/>
<dbReference type="GO" id="GO:0046872">
    <property type="term" value="F:metal ion binding"/>
    <property type="evidence" value="ECO:0007669"/>
    <property type="project" value="UniProtKB-KW"/>
</dbReference>
<evidence type="ECO:0000256" key="2">
    <source>
        <dbReference type="ARBA" id="ARBA00022723"/>
    </source>
</evidence>
<dbReference type="PANTHER" id="PTHR35008">
    <property type="entry name" value="BLL4482 PROTEIN-RELATED"/>
    <property type="match status" value="1"/>
</dbReference>
<keyword evidence="1 4" id="KW-0349">Heme</keyword>
<feature type="transmembrane region" description="Helical" evidence="6">
    <location>
        <begin position="21"/>
        <end position="41"/>
    </location>
</feature>
<feature type="region of interest" description="Disordered" evidence="5">
    <location>
        <begin position="304"/>
        <end position="362"/>
    </location>
</feature>
<feature type="compositionally biased region" description="Basic and acidic residues" evidence="5">
    <location>
        <begin position="310"/>
        <end position="320"/>
    </location>
</feature>
<evidence type="ECO:0000313" key="9">
    <source>
        <dbReference type="Proteomes" id="UP000199226"/>
    </source>
</evidence>
<dbReference type="InterPro" id="IPR051459">
    <property type="entry name" value="Cytochrome_c-type_DH"/>
</dbReference>
<dbReference type="SUPFAM" id="SSF46626">
    <property type="entry name" value="Cytochrome c"/>
    <property type="match status" value="2"/>
</dbReference>
<keyword evidence="9" id="KW-1185">Reference proteome</keyword>
<evidence type="ECO:0000256" key="5">
    <source>
        <dbReference type="SAM" id="MobiDB-lite"/>
    </source>
</evidence>
<protein>
    <submittedName>
        <fullName evidence="8">Thiosulfate dehydrogenase</fullName>
    </submittedName>
</protein>
<dbReference type="GO" id="GO:0009055">
    <property type="term" value="F:electron transfer activity"/>
    <property type="evidence" value="ECO:0007669"/>
    <property type="project" value="InterPro"/>
</dbReference>
<keyword evidence="3 4" id="KW-0408">Iron</keyword>
<evidence type="ECO:0000313" key="8">
    <source>
        <dbReference type="EMBL" id="SDM67977.1"/>
    </source>
</evidence>
<dbReference type="GO" id="GO:0020037">
    <property type="term" value="F:heme binding"/>
    <property type="evidence" value="ECO:0007669"/>
    <property type="project" value="InterPro"/>
</dbReference>
<evidence type="ECO:0000256" key="1">
    <source>
        <dbReference type="ARBA" id="ARBA00022617"/>
    </source>
</evidence>
<keyword evidence="6" id="KW-0472">Membrane</keyword>
<dbReference type="Pfam" id="PF00034">
    <property type="entry name" value="Cytochrom_C"/>
    <property type="match status" value="1"/>
</dbReference>